<dbReference type="PANTHER" id="PTHR30457">
    <property type="entry name" value="5'-NUCLEOTIDASE SURE"/>
    <property type="match status" value="1"/>
</dbReference>
<reference evidence="6 7" key="1">
    <citation type="journal article" date="2015" name="Biotechnol. Biofuels">
        <title>Enhanced degradation of softwood versus hardwood by the white-rot fungus Pycnoporus coccineus.</title>
        <authorList>
            <person name="Couturier M."/>
            <person name="Navarro D."/>
            <person name="Chevret D."/>
            <person name="Henrissat B."/>
            <person name="Piumi F."/>
            <person name="Ruiz-Duenas F.J."/>
            <person name="Martinez A.T."/>
            <person name="Grigoriev I.V."/>
            <person name="Riley R."/>
            <person name="Lipzen A."/>
            <person name="Berrin J.G."/>
            <person name="Master E.R."/>
            <person name="Rosso M.N."/>
        </authorList>
    </citation>
    <scope>NUCLEOTIDE SEQUENCE [LARGE SCALE GENOMIC DNA]</scope>
    <source>
        <strain evidence="6 7">BRFM310</strain>
    </source>
</reference>
<dbReference type="GO" id="GO:0008252">
    <property type="term" value="F:nucleotidase activity"/>
    <property type="evidence" value="ECO:0007669"/>
    <property type="project" value="InterPro"/>
</dbReference>
<evidence type="ECO:0000313" key="7">
    <source>
        <dbReference type="Proteomes" id="UP000193067"/>
    </source>
</evidence>
<evidence type="ECO:0000256" key="3">
    <source>
        <dbReference type="ARBA" id="ARBA00022801"/>
    </source>
</evidence>
<dbReference type="PANTHER" id="PTHR30457:SF0">
    <property type="entry name" value="PHOSPHATASE, PUTATIVE (AFU_ORTHOLOGUE AFUA_4G01070)-RELATED"/>
    <property type="match status" value="1"/>
</dbReference>
<dbReference type="EMBL" id="KZ084099">
    <property type="protein sequence ID" value="OSD03723.1"/>
    <property type="molecule type" value="Genomic_DNA"/>
</dbReference>
<keyword evidence="7" id="KW-1185">Reference proteome</keyword>
<evidence type="ECO:0000256" key="4">
    <source>
        <dbReference type="SAM" id="SignalP"/>
    </source>
</evidence>
<gene>
    <name evidence="6" type="ORF">PYCCODRAFT_1365190</name>
</gene>
<evidence type="ECO:0000313" key="6">
    <source>
        <dbReference type="EMBL" id="OSD03723.1"/>
    </source>
</evidence>
<accession>A0A1Y2ISR6</accession>
<dbReference type="Pfam" id="PF01975">
    <property type="entry name" value="SurE"/>
    <property type="match status" value="1"/>
</dbReference>
<feature type="signal peptide" evidence="4">
    <location>
        <begin position="1"/>
        <end position="17"/>
    </location>
</feature>
<organism evidence="6 7">
    <name type="scientific">Trametes coccinea (strain BRFM310)</name>
    <name type="common">Pycnoporus coccineus</name>
    <dbReference type="NCBI Taxonomy" id="1353009"/>
    <lineage>
        <taxon>Eukaryota</taxon>
        <taxon>Fungi</taxon>
        <taxon>Dikarya</taxon>
        <taxon>Basidiomycota</taxon>
        <taxon>Agaricomycotina</taxon>
        <taxon>Agaricomycetes</taxon>
        <taxon>Polyporales</taxon>
        <taxon>Polyporaceae</taxon>
        <taxon>Trametes</taxon>
    </lineage>
</organism>
<evidence type="ECO:0000256" key="2">
    <source>
        <dbReference type="ARBA" id="ARBA00022723"/>
    </source>
</evidence>
<keyword evidence="3" id="KW-0378">Hydrolase</keyword>
<dbReference type="GO" id="GO:0046872">
    <property type="term" value="F:metal ion binding"/>
    <property type="evidence" value="ECO:0007669"/>
    <property type="project" value="UniProtKB-KW"/>
</dbReference>
<proteinExistence type="inferred from homology"/>
<evidence type="ECO:0000259" key="5">
    <source>
        <dbReference type="Pfam" id="PF01975"/>
    </source>
</evidence>
<dbReference type="InterPro" id="IPR036523">
    <property type="entry name" value="SurE-like_sf"/>
</dbReference>
<dbReference type="AlphaFoldDB" id="A0A1Y2ISR6"/>
<name>A0A1Y2ISR6_TRAC3</name>
<dbReference type="InterPro" id="IPR030048">
    <property type="entry name" value="SurE"/>
</dbReference>
<dbReference type="InterPro" id="IPR002828">
    <property type="entry name" value="SurE-like_Pase/nucleotidase"/>
</dbReference>
<sequence>MRAVALSLSVLGSLVSATNILISNDDGWATAQIRQQFDALNSTGYDVVLSCPALNQSGRGSLSKALEPLKEPCEFDTCPTGSPAVGSDASNPRLNYVNGYPVDAARYGIQTLSKQYFASEQPDFVVSGPNVGANLGLVVLLSGTVGAACEAARSGIPAGAFSGLSGSQVSYTTLETDPDSTSSLAARIYSDLTTTFVNALTTSDAARAGDALLPAGVIVNVNYAAVDACPSAASYKWVFSRLVWNVFATDVETCGSKHLPEESDVVKAGCYASVSVLDAQSKLDVNASLQAQVLERLQGLPLSCLPS</sequence>
<evidence type="ECO:0000256" key="1">
    <source>
        <dbReference type="ARBA" id="ARBA00011062"/>
    </source>
</evidence>
<dbReference type="Gene3D" id="3.40.1210.10">
    <property type="entry name" value="Survival protein SurE-like phosphatase/nucleotidase"/>
    <property type="match status" value="1"/>
</dbReference>
<feature type="chain" id="PRO_5012124195" evidence="4">
    <location>
        <begin position="18"/>
        <end position="307"/>
    </location>
</feature>
<comment type="similarity">
    <text evidence="1">Belongs to the SurE nucleotidase family.</text>
</comment>
<dbReference type="Proteomes" id="UP000193067">
    <property type="component" value="Unassembled WGS sequence"/>
</dbReference>
<feature type="domain" description="Survival protein SurE-like phosphatase/nucleotidase" evidence="5">
    <location>
        <begin position="20"/>
        <end position="226"/>
    </location>
</feature>
<dbReference type="OrthoDB" id="4018688at2759"/>
<dbReference type="SUPFAM" id="SSF64167">
    <property type="entry name" value="SurE-like"/>
    <property type="match status" value="1"/>
</dbReference>
<protein>
    <submittedName>
        <fullName evidence="6">Sure-like protein</fullName>
    </submittedName>
</protein>
<keyword evidence="4" id="KW-0732">Signal</keyword>
<dbReference type="STRING" id="1353009.A0A1Y2ISR6"/>
<keyword evidence="2" id="KW-0479">Metal-binding</keyword>